<name>A0ABQ3V950_9CHLR</name>
<organism evidence="1 2">
    <name type="scientific">Dictyobacter formicarum</name>
    <dbReference type="NCBI Taxonomy" id="2778368"/>
    <lineage>
        <taxon>Bacteria</taxon>
        <taxon>Bacillati</taxon>
        <taxon>Chloroflexota</taxon>
        <taxon>Ktedonobacteria</taxon>
        <taxon>Ktedonobacterales</taxon>
        <taxon>Dictyobacteraceae</taxon>
        <taxon>Dictyobacter</taxon>
    </lineage>
</organism>
<evidence type="ECO:0000313" key="1">
    <source>
        <dbReference type="EMBL" id="GHO82369.1"/>
    </source>
</evidence>
<comment type="caution">
    <text evidence="1">The sequence shown here is derived from an EMBL/GenBank/DDBJ whole genome shotgun (WGS) entry which is preliminary data.</text>
</comment>
<gene>
    <name evidence="1" type="ORF">KSZ_03750</name>
</gene>
<dbReference type="Proteomes" id="UP000635565">
    <property type="component" value="Unassembled WGS sequence"/>
</dbReference>
<evidence type="ECO:0000313" key="2">
    <source>
        <dbReference type="Proteomes" id="UP000635565"/>
    </source>
</evidence>
<protein>
    <recommendedName>
        <fullName evidence="3">GIY-YIG nuclease family protein</fullName>
    </recommendedName>
</protein>
<keyword evidence="2" id="KW-1185">Reference proteome</keyword>
<accession>A0ABQ3V950</accession>
<evidence type="ECO:0008006" key="3">
    <source>
        <dbReference type="Google" id="ProtNLM"/>
    </source>
</evidence>
<reference evidence="1 2" key="1">
    <citation type="journal article" date="2021" name="Int. J. Syst. Evol. Microbiol.">
        <title>Reticulibacter mediterranei gen. nov., sp. nov., within the new family Reticulibacteraceae fam. nov., and Ktedonospora formicarum gen. nov., sp. nov., Ktedonobacter robiniae sp. nov., Dictyobacter formicarum sp. nov. and Dictyobacter arantiisoli sp. nov., belonging to the class Ktedonobacteria.</title>
        <authorList>
            <person name="Yabe S."/>
            <person name="Zheng Y."/>
            <person name="Wang C.M."/>
            <person name="Sakai Y."/>
            <person name="Abe K."/>
            <person name="Yokota A."/>
            <person name="Donadio S."/>
            <person name="Cavaletti L."/>
            <person name="Monciardini P."/>
        </authorList>
    </citation>
    <scope>NUCLEOTIDE SEQUENCE [LARGE SCALE GENOMIC DNA]</scope>
    <source>
        <strain evidence="1 2">SOSP1-9</strain>
    </source>
</reference>
<proteinExistence type="predicted"/>
<sequence length="102" mass="11881">MVGGNSWPTPQIFEVYRVYALKNERPPKERIGIYTFQFAPDHNGVIIQRGVYSTVEKTWEIHQPSLGSKDDAVKHHWELLVLMSHNHFPEVEAELNRLAQQE</sequence>
<dbReference type="EMBL" id="BNJJ01000001">
    <property type="protein sequence ID" value="GHO82369.1"/>
    <property type="molecule type" value="Genomic_DNA"/>
</dbReference>